<dbReference type="Proteomes" id="UP001596411">
    <property type="component" value="Unassembled WGS sequence"/>
</dbReference>
<sequence length="703" mass="78668">MNTSRQNFSRFLGAEAGDEVRQMFCAVDIRNCLSLTLEPGLSICNFANAEVLNRLACTSRERLSSYRARFSDLAISIKDDEESDYALRSKAALDMAPFLISSQYLLHSVCGNWNNESPYAMSALRIHAIDIGAGQPGASRLDHYFEVLRDLSVADAGIDLLHTAEDARVSEGAFSFAANLVVLSHFPESLAGQILGANLYLRHCGILPPLELISGEKSSVRDFLDLGMNPSSGKVELRQYAEDAVLEYLEEFGEEEVGAVFDGYAWARHQTEALNENLLNILSRWLDPREAARHLISRRKPEACLYHERTKLNKMSMQALLAQDDALSFLEHLAASSFVRAGNPAQSPLLNGLISSRGKMFRIFSRDDITILHRWIAGLPYENAPLQPAAYLLWKDAGGFPKAANIDKAPPGDNSSIRARQAYSRLMHTEISLGDQVYARKYIKKWLLRASRGVEKGQCPLPREWTLGCLRDWLHSQHLDSNRSLDEPYEIPSREEVIADVLSLAPLTMIDGAWLAGFAHPSMGTSDSGYTLFETFFDELGNGIYEQNHPVIYRELLRVIYGELPATSDPSYANSYCFKDKDFELPVFWLSIGRYPQSYWPEILGLNLAMELSGVGGGYRRTHRALSAYGYPTVFVDLHNSIDNIATGHSAWAVASIDAYMSVLTKDDRAVYWERVCTGYVALNPPKEQSFIRKVRKTVSSML</sequence>
<dbReference type="Pfam" id="PF14518">
    <property type="entry name" value="Haem_oxygenas_2"/>
    <property type="match status" value="1"/>
</dbReference>
<name>A0ABW2EQE9_9GAMM</name>
<evidence type="ECO:0000313" key="2">
    <source>
        <dbReference type="Proteomes" id="UP001596411"/>
    </source>
</evidence>
<reference evidence="2" key="1">
    <citation type="journal article" date="2019" name="Int. J. Syst. Evol. Microbiol.">
        <title>The Global Catalogue of Microorganisms (GCM) 10K type strain sequencing project: providing services to taxonomists for standard genome sequencing and annotation.</title>
        <authorList>
            <consortium name="The Broad Institute Genomics Platform"/>
            <consortium name="The Broad Institute Genome Sequencing Center for Infectious Disease"/>
            <person name="Wu L."/>
            <person name="Ma J."/>
        </authorList>
    </citation>
    <scope>NUCLEOTIDE SEQUENCE [LARGE SCALE GENOMIC DNA]</scope>
    <source>
        <strain evidence="2">CGMCC 1.13666</strain>
    </source>
</reference>
<keyword evidence="2" id="KW-1185">Reference proteome</keyword>
<dbReference type="EMBL" id="JBHSZP010000002">
    <property type="protein sequence ID" value="MFC7088202.1"/>
    <property type="molecule type" value="Genomic_DNA"/>
</dbReference>
<proteinExistence type="predicted"/>
<comment type="caution">
    <text evidence="1">The sequence shown here is derived from an EMBL/GenBank/DDBJ whole genome shotgun (WGS) entry which is preliminary data.</text>
</comment>
<protein>
    <submittedName>
        <fullName evidence="1">Iron-containing redox enzyme family protein</fullName>
    </submittedName>
</protein>
<accession>A0ABW2EQE9</accession>
<organism evidence="1 2">
    <name type="scientific">Halomonas salifodinae</name>
    <dbReference type="NCBI Taxonomy" id="438745"/>
    <lineage>
        <taxon>Bacteria</taxon>
        <taxon>Pseudomonadati</taxon>
        <taxon>Pseudomonadota</taxon>
        <taxon>Gammaproteobacteria</taxon>
        <taxon>Oceanospirillales</taxon>
        <taxon>Halomonadaceae</taxon>
        <taxon>Halomonas</taxon>
    </lineage>
</organism>
<evidence type="ECO:0000313" key="1">
    <source>
        <dbReference type="EMBL" id="MFC7088202.1"/>
    </source>
</evidence>
<dbReference type="RefSeq" id="WP_346061485.1">
    <property type="nucleotide sequence ID" value="NZ_BAAADR010000004.1"/>
</dbReference>
<dbReference type="SMART" id="SM01236">
    <property type="entry name" value="Haem_oxygenase_2"/>
    <property type="match status" value="1"/>
</dbReference>
<gene>
    <name evidence="1" type="ORF">ACFQH5_01390</name>
</gene>